<keyword evidence="6" id="KW-1185">Reference proteome</keyword>
<sequence length="310" mass="35232">MATNKAEGNDSATSARLSFCEYIEKGGKFEPEKDRYHLYSSYAGPWAARALILHKLKGLETIIPVTIVSPKMDDQGWPFAQVSPFPGAEEDPLFKAEHVKELYLRADPNYGGSFTVPVLWDKKLQTIVNNESSEIIRIFNSAFNDFLPPEKAALDFSPEKLRTEIDTINEWVFTDIHLGVYKAGLATSQEDYDKAVTDLFKALDRVEKHLTDSGSDYLVGNTLTEADVRLLPTIIRFDPVYVGQFKCNIRTIRDGYPAIHKWMRNLYWNNPAFKDTIDFDHVKVCYYWSLPSINPTRIVPVGPVPHVLPL</sequence>
<evidence type="ECO:0000256" key="2">
    <source>
        <dbReference type="PIRSR" id="PIRSR015753-2"/>
    </source>
</evidence>
<name>A0A409VLT7_9AGAR</name>
<dbReference type="PANTHER" id="PTHR32419:SF6">
    <property type="entry name" value="GLUTATHIONE S-TRANSFERASE OMEGA-LIKE 1-RELATED"/>
    <property type="match status" value="1"/>
</dbReference>
<dbReference type="OrthoDB" id="2309723at2759"/>
<protein>
    <recommendedName>
        <fullName evidence="4">GST C-terminal domain-containing protein</fullName>
    </recommendedName>
</protein>
<evidence type="ECO:0000256" key="3">
    <source>
        <dbReference type="PIRSR" id="PIRSR015753-3"/>
    </source>
</evidence>
<dbReference type="SUPFAM" id="SSF52833">
    <property type="entry name" value="Thioredoxin-like"/>
    <property type="match status" value="1"/>
</dbReference>
<dbReference type="PROSITE" id="PS50405">
    <property type="entry name" value="GST_CTER"/>
    <property type="match status" value="1"/>
</dbReference>
<dbReference type="PIRSF" id="PIRSF015753">
    <property type="entry name" value="GST"/>
    <property type="match status" value="1"/>
</dbReference>
<dbReference type="InterPro" id="IPR036282">
    <property type="entry name" value="Glutathione-S-Trfase_C_sf"/>
</dbReference>
<dbReference type="InterPro" id="IPR004045">
    <property type="entry name" value="Glutathione_S-Trfase_N"/>
</dbReference>
<evidence type="ECO:0000259" key="4">
    <source>
        <dbReference type="PROSITE" id="PS50405"/>
    </source>
</evidence>
<reference evidence="5 6" key="1">
    <citation type="journal article" date="2018" name="Evol. Lett.">
        <title>Horizontal gene cluster transfer increased hallucinogenic mushroom diversity.</title>
        <authorList>
            <person name="Reynolds H.T."/>
            <person name="Vijayakumar V."/>
            <person name="Gluck-Thaler E."/>
            <person name="Korotkin H.B."/>
            <person name="Matheny P.B."/>
            <person name="Slot J.C."/>
        </authorList>
    </citation>
    <scope>NUCLEOTIDE SEQUENCE [LARGE SCALE GENOMIC DNA]</scope>
    <source>
        <strain evidence="5 6">SRW20</strain>
    </source>
</reference>
<evidence type="ECO:0000256" key="1">
    <source>
        <dbReference type="PIRSR" id="PIRSR015753-1"/>
    </source>
</evidence>
<dbReference type="AlphaFoldDB" id="A0A409VLT7"/>
<accession>A0A409VLT7</accession>
<feature type="site" description="Lowers pKa of active site Cys" evidence="3">
    <location>
        <position position="241"/>
    </location>
</feature>
<evidence type="ECO:0000313" key="6">
    <source>
        <dbReference type="Proteomes" id="UP000284706"/>
    </source>
</evidence>
<dbReference type="Pfam" id="PF13410">
    <property type="entry name" value="GST_C_2"/>
    <property type="match status" value="1"/>
</dbReference>
<proteinExistence type="predicted"/>
<dbReference type="Pfam" id="PF13409">
    <property type="entry name" value="GST_N_2"/>
    <property type="match status" value="1"/>
</dbReference>
<dbReference type="InterPro" id="IPR047047">
    <property type="entry name" value="GST_Omega-like_C"/>
</dbReference>
<dbReference type="SUPFAM" id="SSF47616">
    <property type="entry name" value="GST C-terminal domain-like"/>
    <property type="match status" value="1"/>
</dbReference>
<dbReference type="EMBL" id="NHYE01005614">
    <property type="protein sequence ID" value="PPQ67221.1"/>
    <property type="molecule type" value="Genomic_DNA"/>
</dbReference>
<feature type="site" description="Lowers pKa of active site Cys" evidence="3">
    <location>
        <position position="286"/>
    </location>
</feature>
<dbReference type="Proteomes" id="UP000284706">
    <property type="component" value="Unassembled WGS sequence"/>
</dbReference>
<dbReference type="InParanoid" id="A0A409VLT7"/>
<feature type="domain" description="GST C-terminal" evidence="4">
    <location>
        <begin position="158"/>
        <end position="286"/>
    </location>
</feature>
<dbReference type="FunCoup" id="A0A409VLT7">
    <property type="interactions" value="172"/>
</dbReference>
<comment type="caution">
    <text evidence="5">The sequence shown here is derived from an EMBL/GenBank/DDBJ whole genome shotgun (WGS) entry which is preliminary data.</text>
</comment>
<dbReference type="GO" id="GO:0005737">
    <property type="term" value="C:cytoplasm"/>
    <property type="evidence" value="ECO:0007669"/>
    <property type="project" value="TreeGrafter"/>
</dbReference>
<dbReference type="GO" id="GO:0004364">
    <property type="term" value="F:glutathione transferase activity"/>
    <property type="evidence" value="ECO:0007669"/>
    <property type="project" value="InterPro"/>
</dbReference>
<dbReference type="Gene3D" id="1.20.1050.10">
    <property type="match status" value="1"/>
</dbReference>
<dbReference type="STRING" id="231916.A0A409VLT7"/>
<feature type="binding site" evidence="2">
    <location>
        <begin position="131"/>
        <end position="132"/>
    </location>
    <ligand>
        <name>glutathione</name>
        <dbReference type="ChEBI" id="CHEBI:57925"/>
    </ligand>
</feature>
<dbReference type="Gene3D" id="3.40.30.10">
    <property type="entry name" value="Glutaredoxin"/>
    <property type="match status" value="1"/>
</dbReference>
<dbReference type="CDD" id="cd03190">
    <property type="entry name" value="GST_C_Omega_like"/>
    <property type="match status" value="1"/>
</dbReference>
<feature type="active site" description="Proton donor/acceptor" evidence="1">
    <location>
        <position position="181"/>
    </location>
</feature>
<dbReference type="InterPro" id="IPR016639">
    <property type="entry name" value="GST_Omega/GSH"/>
</dbReference>
<dbReference type="InterPro" id="IPR036249">
    <property type="entry name" value="Thioredoxin-like_sf"/>
</dbReference>
<dbReference type="PANTHER" id="PTHR32419">
    <property type="entry name" value="GLUTATHIONYL-HYDROQUINONE REDUCTASE"/>
    <property type="match status" value="1"/>
</dbReference>
<gene>
    <name evidence="5" type="ORF">CVT26_007294</name>
</gene>
<dbReference type="InterPro" id="IPR010987">
    <property type="entry name" value="Glutathione-S-Trfase_C-like"/>
</dbReference>
<organism evidence="5 6">
    <name type="scientific">Gymnopilus dilepis</name>
    <dbReference type="NCBI Taxonomy" id="231916"/>
    <lineage>
        <taxon>Eukaryota</taxon>
        <taxon>Fungi</taxon>
        <taxon>Dikarya</taxon>
        <taxon>Basidiomycota</taxon>
        <taxon>Agaricomycotina</taxon>
        <taxon>Agaricomycetes</taxon>
        <taxon>Agaricomycetidae</taxon>
        <taxon>Agaricales</taxon>
        <taxon>Agaricineae</taxon>
        <taxon>Hymenogastraceae</taxon>
        <taxon>Gymnopilus</taxon>
    </lineage>
</organism>
<evidence type="ECO:0000313" key="5">
    <source>
        <dbReference type="EMBL" id="PPQ67221.1"/>
    </source>
</evidence>
<feature type="binding site" evidence="2">
    <location>
        <position position="77"/>
    </location>
    <ligand>
        <name>glutathione</name>
        <dbReference type="ChEBI" id="CHEBI:57925"/>
    </ligand>
</feature>